<protein>
    <submittedName>
        <fullName evidence="1">Uncharacterized protein</fullName>
    </submittedName>
</protein>
<dbReference type="EMBL" id="PYMH01000001">
    <property type="protein sequence ID" value="PSU36372.1"/>
    <property type="molecule type" value="Genomic_DNA"/>
</dbReference>
<dbReference type="AlphaFoldDB" id="A0A2T3J504"/>
<dbReference type="Proteomes" id="UP000241222">
    <property type="component" value="Unassembled WGS sequence"/>
</dbReference>
<comment type="caution">
    <text evidence="1">The sequence shown here is derived from an EMBL/GenBank/DDBJ whole genome shotgun (WGS) entry which is preliminary data.</text>
</comment>
<reference evidence="1 2" key="1">
    <citation type="submission" date="2018-03" db="EMBL/GenBank/DDBJ databases">
        <title>Whole genome sequencing of Histamine producing bacteria.</title>
        <authorList>
            <person name="Butler K."/>
        </authorList>
    </citation>
    <scope>NUCLEOTIDE SEQUENCE [LARGE SCALE GENOMIC DNA]</scope>
    <source>
        <strain evidence="1 2">JCM 13586</strain>
    </source>
</reference>
<sequence>MKFDSATLLVFIQGVLRILANAIYSCVCINASESLVSSSDKELDEIASDYNQLYIRVGDMLGKQVRYWCDVSYARWKRNHQCCAAQVRTLFSLLSLTYLYFAKQVSASSLVCFYRYAPANAAMSNTHGSASLGRENASKSNVSNVSIHQLSSNHRKMIAAFFVFNNRSLSSF</sequence>
<keyword evidence="2" id="KW-1185">Reference proteome</keyword>
<evidence type="ECO:0000313" key="1">
    <source>
        <dbReference type="EMBL" id="PSU36372.1"/>
    </source>
</evidence>
<dbReference type="RefSeq" id="WP_107347726.1">
    <property type="nucleotide sequence ID" value="NZ_PYMH01000001.1"/>
</dbReference>
<accession>A0A2T3J504</accession>
<dbReference type="OrthoDB" id="5824211at2"/>
<gene>
    <name evidence="1" type="ORF">C9I99_05105</name>
</gene>
<proteinExistence type="predicted"/>
<name>A0A2T3J504_9GAMM</name>
<organism evidence="1 2">
    <name type="scientific">Photobacterium lutimaris</name>
    <dbReference type="NCBI Taxonomy" id="388278"/>
    <lineage>
        <taxon>Bacteria</taxon>
        <taxon>Pseudomonadati</taxon>
        <taxon>Pseudomonadota</taxon>
        <taxon>Gammaproteobacteria</taxon>
        <taxon>Vibrionales</taxon>
        <taxon>Vibrionaceae</taxon>
        <taxon>Photobacterium</taxon>
    </lineage>
</organism>
<evidence type="ECO:0000313" key="2">
    <source>
        <dbReference type="Proteomes" id="UP000241222"/>
    </source>
</evidence>